<accession>A0AAV7MYP5</accession>
<name>A0AAV7MYP5_PLEWA</name>
<organism evidence="1 2">
    <name type="scientific">Pleurodeles waltl</name>
    <name type="common">Iberian ribbed newt</name>
    <dbReference type="NCBI Taxonomy" id="8319"/>
    <lineage>
        <taxon>Eukaryota</taxon>
        <taxon>Metazoa</taxon>
        <taxon>Chordata</taxon>
        <taxon>Craniata</taxon>
        <taxon>Vertebrata</taxon>
        <taxon>Euteleostomi</taxon>
        <taxon>Amphibia</taxon>
        <taxon>Batrachia</taxon>
        <taxon>Caudata</taxon>
        <taxon>Salamandroidea</taxon>
        <taxon>Salamandridae</taxon>
        <taxon>Pleurodelinae</taxon>
        <taxon>Pleurodeles</taxon>
    </lineage>
</organism>
<sequence>MERHRQATTSQGNTMEQYTMLVPLPQGQTRLGGHGDVLSTLVAAEAPSRAELLVAVQGSSVALEGKIATVVVEVSLLRVDLRKVSDKVKVAEGSIVELQTEWREGAAKSPVAVPQFQAHVPRNESQCREHNSPVGTIRGCPRHSAADVAAPWIGYFDTGDMSGVRDAPPLVFPADRRYVEL</sequence>
<keyword evidence="2" id="KW-1185">Reference proteome</keyword>
<gene>
    <name evidence="1" type="ORF">NDU88_006256</name>
</gene>
<reference evidence="1" key="1">
    <citation type="journal article" date="2022" name="bioRxiv">
        <title>Sequencing and chromosome-scale assembly of the giantPleurodeles waltlgenome.</title>
        <authorList>
            <person name="Brown T."/>
            <person name="Elewa A."/>
            <person name="Iarovenko S."/>
            <person name="Subramanian E."/>
            <person name="Araus A.J."/>
            <person name="Petzold A."/>
            <person name="Susuki M."/>
            <person name="Suzuki K.-i.T."/>
            <person name="Hayashi T."/>
            <person name="Toyoda A."/>
            <person name="Oliveira C."/>
            <person name="Osipova E."/>
            <person name="Leigh N.D."/>
            <person name="Simon A."/>
            <person name="Yun M.H."/>
        </authorList>
    </citation>
    <scope>NUCLEOTIDE SEQUENCE</scope>
    <source>
        <strain evidence="1">20211129_DDA</strain>
        <tissue evidence="1">Liver</tissue>
    </source>
</reference>
<protein>
    <submittedName>
        <fullName evidence="1">Uncharacterized protein</fullName>
    </submittedName>
</protein>
<comment type="caution">
    <text evidence="1">The sequence shown here is derived from an EMBL/GenBank/DDBJ whole genome shotgun (WGS) entry which is preliminary data.</text>
</comment>
<proteinExistence type="predicted"/>
<dbReference type="AlphaFoldDB" id="A0AAV7MYP5"/>
<dbReference type="EMBL" id="JANPWB010000013">
    <property type="protein sequence ID" value="KAJ1108886.1"/>
    <property type="molecule type" value="Genomic_DNA"/>
</dbReference>
<evidence type="ECO:0000313" key="2">
    <source>
        <dbReference type="Proteomes" id="UP001066276"/>
    </source>
</evidence>
<evidence type="ECO:0000313" key="1">
    <source>
        <dbReference type="EMBL" id="KAJ1108886.1"/>
    </source>
</evidence>
<dbReference type="Proteomes" id="UP001066276">
    <property type="component" value="Chromosome 9"/>
</dbReference>